<evidence type="ECO:0000256" key="20">
    <source>
        <dbReference type="ARBA" id="ARBA00063857"/>
    </source>
</evidence>
<dbReference type="GO" id="GO:0008332">
    <property type="term" value="F:low voltage-gated calcium channel activity"/>
    <property type="evidence" value="ECO:0007669"/>
    <property type="project" value="TreeGrafter"/>
</dbReference>
<keyword evidence="14 25" id="KW-0472">Membrane</keyword>
<dbReference type="GO" id="GO:0070509">
    <property type="term" value="P:calcium ion import"/>
    <property type="evidence" value="ECO:0007669"/>
    <property type="project" value="TreeGrafter"/>
</dbReference>
<evidence type="ECO:0000256" key="4">
    <source>
        <dbReference type="ARBA" id="ARBA00022568"/>
    </source>
</evidence>
<keyword evidence="28" id="KW-1185">Reference proteome</keyword>
<feature type="domain" description="Ion transport" evidence="26">
    <location>
        <begin position="66"/>
        <end position="387"/>
    </location>
</feature>
<evidence type="ECO:0000259" key="26">
    <source>
        <dbReference type="Pfam" id="PF00520"/>
    </source>
</evidence>
<evidence type="ECO:0000256" key="17">
    <source>
        <dbReference type="ARBA" id="ARBA00036634"/>
    </source>
</evidence>
<evidence type="ECO:0000313" key="28">
    <source>
        <dbReference type="Proteomes" id="UP000694680"/>
    </source>
</evidence>
<keyword evidence="5" id="KW-0107">Calcium channel</keyword>
<dbReference type="GO" id="GO:0005248">
    <property type="term" value="F:voltage-gated sodium channel activity"/>
    <property type="evidence" value="ECO:0007669"/>
    <property type="project" value="TreeGrafter"/>
</dbReference>
<evidence type="ECO:0000256" key="25">
    <source>
        <dbReference type="SAM" id="Phobius"/>
    </source>
</evidence>
<feature type="transmembrane region" description="Helical" evidence="25">
    <location>
        <begin position="1000"/>
        <end position="1019"/>
    </location>
</feature>
<evidence type="ECO:0000256" key="18">
    <source>
        <dbReference type="ARBA" id="ARBA00055553"/>
    </source>
</evidence>
<feature type="domain" description="Ion transport" evidence="26">
    <location>
        <begin position="927"/>
        <end position="1199"/>
    </location>
</feature>
<dbReference type="Gene3D" id="1.10.287.70">
    <property type="match status" value="4"/>
</dbReference>
<evidence type="ECO:0000256" key="2">
    <source>
        <dbReference type="ARBA" id="ARBA00022448"/>
    </source>
</evidence>
<feature type="compositionally biased region" description="Low complexity" evidence="24">
    <location>
        <begin position="1523"/>
        <end position="1538"/>
    </location>
</feature>
<evidence type="ECO:0000256" key="14">
    <source>
        <dbReference type="ARBA" id="ARBA00023136"/>
    </source>
</evidence>
<keyword evidence="10" id="KW-0106">Calcium</keyword>
<keyword evidence="15" id="KW-0325">Glycoprotein</keyword>
<dbReference type="InterPro" id="IPR043203">
    <property type="entry name" value="VGCC_Ca_Na"/>
</dbReference>
<feature type="transmembrane region" description="Helical" evidence="25">
    <location>
        <begin position="190"/>
        <end position="214"/>
    </location>
</feature>
<feature type="transmembrane region" description="Helical" evidence="25">
    <location>
        <begin position="1165"/>
        <end position="1189"/>
    </location>
</feature>
<keyword evidence="23" id="KW-0175">Coiled coil</keyword>
<evidence type="ECO:0000256" key="13">
    <source>
        <dbReference type="ARBA" id="ARBA00023065"/>
    </source>
</evidence>
<comment type="subunit">
    <text evidence="20">Interacts (via N-terminal cytoplasmic domain) with STAC.</text>
</comment>
<evidence type="ECO:0000256" key="23">
    <source>
        <dbReference type="SAM" id="Coils"/>
    </source>
</evidence>
<keyword evidence="9" id="KW-0862">Zinc</keyword>
<dbReference type="GO" id="GO:0045956">
    <property type="term" value="P:positive regulation of calcium ion-dependent exocytosis"/>
    <property type="evidence" value="ECO:0007669"/>
    <property type="project" value="TreeGrafter"/>
</dbReference>
<feature type="compositionally biased region" description="Polar residues" evidence="24">
    <location>
        <begin position="1820"/>
        <end position="1830"/>
    </location>
</feature>
<dbReference type="FunFam" id="1.20.120.350:FF:000012">
    <property type="entry name" value="Voltage-dependent T-type calcium channel subunit alpha"/>
    <property type="match status" value="1"/>
</dbReference>
<evidence type="ECO:0000256" key="22">
    <source>
        <dbReference type="ARBA" id="ARBA00078682"/>
    </source>
</evidence>
<evidence type="ECO:0000256" key="9">
    <source>
        <dbReference type="ARBA" id="ARBA00022833"/>
    </source>
</evidence>
<dbReference type="FunFam" id="1.20.120.350:FF:000008">
    <property type="entry name" value="Voltage-dependent T-type calcium channel subunit alpha"/>
    <property type="match status" value="1"/>
</dbReference>
<feature type="region of interest" description="Disordered" evidence="24">
    <location>
        <begin position="1519"/>
        <end position="1538"/>
    </location>
</feature>
<feature type="transmembrane region" description="Helical" evidence="25">
    <location>
        <begin position="1064"/>
        <end position="1086"/>
    </location>
</feature>
<feature type="transmembrane region" description="Helical" evidence="25">
    <location>
        <begin position="102"/>
        <end position="122"/>
    </location>
</feature>
<dbReference type="FunFam" id="1.10.287.70:FF:000053">
    <property type="entry name" value="Voltage-dependent T-type calcium channel subunit alpha"/>
    <property type="match status" value="1"/>
</dbReference>
<feature type="domain" description="Ion transport" evidence="26">
    <location>
        <begin position="1248"/>
        <end position="1501"/>
    </location>
</feature>
<evidence type="ECO:0000313" key="27">
    <source>
        <dbReference type="Ensembl" id="ENSGWIP00000026050.1"/>
    </source>
</evidence>
<evidence type="ECO:0000256" key="19">
    <source>
        <dbReference type="ARBA" id="ARBA00060984"/>
    </source>
</evidence>
<keyword evidence="12 25" id="KW-1133">Transmembrane helix</keyword>
<dbReference type="GO" id="GO:0005891">
    <property type="term" value="C:voltage-gated calcium channel complex"/>
    <property type="evidence" value="ECO:0007669"/>
    <property type="project" value="InterPro"/>
</dbReference>
<dbReference type="FunFam" id="1.20.120.350:FF:000007">
    <property type="entry name" value="Voltage-dependent T-type calcium channel subunit alpha"/>
    <property type="match status" value="1"/>
</dbReference>
<gene>
    <name evidence="27" type="primary">cacna1ha</name>
</gene>
<feature type="transmembrane region" description="Helical" evidence="25">
    <location>
        <begin position="778"/>
        <end position="801"/>
    </location>
</feature>
<dbReference type="PANTHER" id="PTHR10037:SF192">
    <property type="entry name" value="VOLTAGE-DEPENDENT T-TYPE CALCIUM CHANNEL SUBUNIT ALPHA-1H"/>
    <property type="match status" value="1"/>
</dbReference>
<dbReference type="PANTHER" id="PTHR10037">
    <property type="entry name" value="VOLTAGE-GATED CATION CHANNEL CALCIUM AND SODIUM"/>
    <property type="match status" value="1"/>
</dbReference>
<feature type="transmembrane region" description="Helical" evidence="25">
    <location>
        <begin position="1469"/>
        <end position="1490"/>
    </location>
</feature>
<evidence type="ECO:0000256" key="6">
    <source>
        <dbReference type="ARBA" id="ARBA00022692"/>
    </source>
</evidence>
<dbReference type="GO" id="GO:0043005">
    <property type="term" value="C:neuron projection"/>
    <property type="evidence" value="ECO:0007669"/>
    <property type="project" value="TreeGrafter"/>
</dbReference>
<feature type="compositionally biased region" description="Low complexity" evidence="24">
    <location>
        <begin position="1831"/>
        <end position="1850"/>
    </location>
</feature>
<dbReference type="Gene3D" id="1.20.120.350">
    <property type="entry name" value="Voltage-gated potassium channels. Chain C"/>
    <property type="match status" value="4"/>
</dbReference>
<feature type="transmembrane region" description="Helical" evidence="25">
    <location>
        <begin position="613"/>
        <end position="636"/>
    </location>
</feature>
<accession>A0A8C5ES02</accession>
<dbReference type="PRINTS" id="PR01629">
    <property type="entry name" value="TVDCCALPHA1"/>
</dbReference>
<reference evidence="27" key="3">
    <citation type="submission" date="2025-09" db="UniProtKB">
        <authorList>
            <consortium name="Ensembl"/>
        </authorList>
    </citation>
    <scope>IDENTIFICATION</scope>
</reference>
<feature type="transmembrane region" description="Helical" evidence="25">
    <location>
        <begin position="1376"/>
        <end position="1397"/>
    </location>
</feature>
<keyword evidence="16" id="KW-0407">Ion channel</keyword>
<feature type="transmembrane region" description="Helical" evidence="25">
    <location>
        <begin position="580"/>
        <end position="601"/>
    </location>
</feature>
<evidence type="ECO:0000256" key="16">
    <source>
        <dbReference type="ARBA" id="ARBA00023303"/>
    </source>
</evidence>
<dbReference type="InterPro" id="IPR005445">
    <property type="entry name" value="VDCC_T_a1"/>
</dbReference>
<feature type="transmembrane region" description="Helical" evidence="25">
    <location>
        <begin position="701"/>
        <end position="723"/>
    </location>
</feature>
<keyword evidence="7" id="KW-0479">Metal-binding</keyword>
<dbReference type="SUPFAM" id="SSF81324">
    <property type="entry name" value="Voltage-gated potassium channels"/>
    <property type="match status" value="4"/>
</dbReference>
<reference evidence="27" key="2">
    <citation type="submission" date="2025-08" db="UniProtKB">
        <authorList>
            <consortium name="Ensembl"/>
        </authorList>
    </citation>
    <scope>IDENTIFICATION</scope>
</reference>
<evidence type="ECO:0000256" key="11">
    <source>
        <dbReference type="ARBA" id="ARBA00022882"/>
    </source>
</evidence>
<feature type="transmembrane region" description="Helical" evidence="25">
    <location>
        <begin position="967"/>
        <end position="988"/>
    </location>
</feature>
<feature type="compositionally biased region" description="Low complexity" evidence="24">
    <location>
        <begin position="1596"/>
        <end position="1616"/>
    </location>
</feature>
<dbReference type="GO" id="GO:0046872">
    <property type="term" value="F:metal ion binding"/>
    <property type="evidence" value="ECO:0007669"/>
    <property type="project" value="UniProtKB-KW"/>
</dbReference>
<keyword evidence="11" id="KW-0851">Voltage-gated channel</keyword>
<organism evidence="27 28">
    <name type="scientific">Gouania willdenowi</name>
    <name type="common">Blunt-snouted clingfish</name>
    <name type="synonym">Lepadogaster willdenowi</name>
    <dbReference type="NCBI Taxonomy" id="441366"/>
    <lineage>
        <taxon>Eukaryota</taxon>
        <taxon>Metazoa</taxon>
        <taxon>Chordata</taxon>
        <taxon>Craniata</taxon>
        <taxon>Vertebrata</taxon>
        <taxon>Euteleostomi</taxon>
        <taxon>Actinopterygii</taxon>
        <taxon>Neopterygii</taxon>
        <taxon>Teleostei</taxon>
        <taxon>Neoteleostei</taxon>
        <taxon>Acanthomorphata</taxon>
        <taxon>Ovalentaria</taxon>
        <taxon>Blenniimorphae</taxon>
        <taxon>Blenniiformes</taxon>
        <taxon>Gobiesocoidei</taxon>
        <taxon>Gobiesocidae</taxon>
        <taxon>Gobiesocinae</taxon>
        <taxon>Gouania</taxon>
    </lineage>
</organism>
<protein>
    <recommendedName>
        <fullName evidence="21">Voltage-dependent T-type calcium channel subunit alpha-1H</fullName>
    </recommendedName>
    <alternativeName>
        <fullName evidence="22">Voltage-gated calcium channel subunit alpha Cav3.2</fullName>
    </alternativeName>
</protein>
<keyword evidence="4" id="KW-0109">Calcium transport</keyword>
<evidence type="ECO:0000256" key="21">
    <source>
        <dbReference type="ARBA" id="ARBA00069349"/>
    </source>
</evidence>
<evidence type="ECO:0000256" key="7">
    <source>
        <dbReference type="ARBA" id="ARBA00022723"/>
    </source>
</evidence>
<feature type="coiled-coil region" evidence="23">
    <location>
        <begin position="1196"/>
        <end position="1225"/>
    </location>
</feature>
<proteinExistence type="inferred from homology"/>
<feature type="region of interest" description="Disordered" evidence="24">
    <location>
        <begin position="1813"/>
        <end position="1850"/>
    </location>
</feature>
<dbReference type="Proteomes" id="UP000694680">
    <property type="component" value="Chromosome 8"/>
</dbReference>
<keyword evidence="13" id="KW-0406">Ion transport</keyword>
<feature type="region of interest" description="Disordered" evidence="24">
    <location>
        <begin position="810"/>
        <end position="829"/>
    </location>
</feature>
<sequence length="1962" mass="222574">CDIKEEEEPELEVGPTLGVRIRAPIRDPDCVSEEEEQQPYPALAPVAFFCLKQTTRPRNWCLRVHVSMMVILLNCVTLGMFQPCEDVTCQSEWCRILQVLDDCIFAFFAVEMVIKMVALGIFGPNCYLGDKWNQLDFVIVMAGVMEYSLDGHNASLSAIRTVRVLRPLRAINRVPSMRILVTLLLDTLPMLGNVLLLCFFVFFIFGIVGVQLWAGLLRNRCFLGEDIRTMYNVSINPYYMTEDGDDNPFICSAGRENGMLRCHDVPPNTERGVECSLHTPKQSSPLMDGPSVNGCVNWNHYYNICRPGDLNPHKGAVNFDNIGYAWIAIFQVITLEGWVDIMYYVMDAHSFYNFIYFILLIIVGSFFMINLCLVVIATQFSETKQRENALMREQRARYMSNDSTLASYSEPGSCYEEMLRYISHLYRKLSRRVQRIYLGWHRYPLIGVVFLNRVGVNYIFQLQLQSLDVTSDYFHPFHPWTGRQRLLYQLAGVVPSPLLLELLSCPLCARSLETLELELGDLEGGKGDADGLHDFPQLCGDLRAGRGRSRRRRAVRCRNGVVRAWVDFRDKLKRIVESKYFNRGIMIAILVNTLSMGIEYHEQPEELTDVLEISNIVFTSMFVLEMGFMLLAFGLFGYIKNPYNIFDSIIVIISVWEIIGQSDGGLSVLRTFRLLRVLKLVRFLPALRRQLVVLMKTMDNVATFCMLLMLFIFTFSILGMHLFGCKFSLQTDNGDTIPDRKNFDTLLWAIVTVFQILTQEDWNVVLYNGMASTSPWAALYFVALMTFGNYVLFNLLVAILVEGFQAEGDANRSESDDEKKSDTCDEDEKVQQLRDTELKMYSLMMIANGHIDPHTTMAPPIIMHTAATPMPTPKRHGFAESRRGSSTSMAPSAYDQRSLVMGWPVHYVFFLTNEWRFRMWCQSVISHKLFDHVVLVFIFLNCITIALERPGIQPHSTERRFLRVSNYVFTVIFLAEMAIKVVALGFCFGKQSYLQSSWNVLDGVLVFVSLVDILVSLAYTGGNKILGILRVLRLLRTLRPLRVISRAPGLKLVVETLITSLRPIGNIVLICCAFFIIFGILGVQLFKGKFYHCEGLDTKNVTNKSDCLQAQYRWRRRKYNFDNLIQALMSLFVLSCKDGWVNIMYDGLDAVGVDQQPVRNHNPWMLLYFISFLLIVSFFVLNMFVGVVVENFHKCRQDQEEEEARLREEKRLKMIEKKRRSKENEGQRPYYADYSSVRLSIHTLCTSHYLDLFITFIICINVFTMSIEHYNQPRYLEEVLKYCNYVFTFIFVIEALLKLAAFGIQRFFKDRWNQLDIAIVALSIMGITLEELKMSAALPINPTIIRIMRVLRIARVLKLLKMAKGMRALLDTVMQALPQVGNLGLLFMLLFFIYAALGVELFGKLECNENNPCEGLSRHATFENFGMAFLTLFRVSTGDNWNGIMKDTLRECHPEDRHCLPYLPLVSPIYFVTFVLMAQFVLVNVVVAVLMKHLEESNKEAKEDAEMDAEIALEMAMERQHRLSTTSSSSSDQDLLTSGKMSVSRMHSLPNDSYMFRPVRPASAPYPLEEVALNPQNQHLVSTLSVHSQPCESHSLLKVSPRSRSRLPPVRSSPALLLPPPPSPRLPLRTASLRRPRLPSAITFPDPTDEEVYHITSSARHRWRGEEGDRKTGRSHSLSPFTFPCSLDSSSSSPPPPPPLLPSSSSRSVLSLLESGGKDLRKGVSGENQGGLDKPLSPIGHTDDQRRHSIESNWLEKGGPVRVQSVRSTPRKKKMSPPCISIHSPSEKEPPQVPSPPKLADCSTMLRRRTPSYDLAPHTQDVSAGTFSPRHTSLTPTHTPTQSQTSTPTHTQVYTPPFVTTPTHTHIPISPNVFIQPHAPLVPMPMPFPQTRPVSPAARNSSFTGDYAALPRFTFDQPQSRYTSGGLSAAMADTNTAPCSSPFDNRMGGSAGFSAKNRRTAQ</sequence>
<name>A0A8C5ES02_GOUWI</name>
<dbReference type="FunFam" id="1.20.120.350:FF:000009">
    <property type="entry name" value="Voltage-dependent T-type calcium channel subunit alpha"/>
    <property type="match status" value="1"/>
</dbReference>
<evidence type="ECO:0000256" key="8">
    <source>
        <dbReference type="ARBA" id="ARBA00022737"/>
    </source>
</evidence>
<feature type="region of interest" description="Disordered" evidence="24">
    <location>
        <begin position="1595"/>
        <end position="1801"/>
    </location>
</feature>
<keyword evidence="2" id="KW-0813">Transport</keyword>
<feature type="transmembrane region" description="Helical" evidence="25">
    <location>
        <begin position="324"/>
        <end position="345"/>
    </location>
</feature>
<comment type="similarity">
    <text evidence="19">Belongs to the calcium channel alpha-1 subunit (TC 1.A.1.11) family. CACNA1H subfamily.</text>
</comment>
<dbReference type="Pfam" id="PF00520">
    <property type="entry name" value="Ion_trans"/>
    <property type="match status" value="4"/>
</dbReference>
<evidence type="ECO:0000256" key="10">
    <source>
        <dbReference type="ARBA" id="ARBA00022837"/>
    </source>
</evidence>
<dbReference type="FunFam" id="1.10.287.70:FF:000054">
    <property type="entry name" value="Voltage-dependent T-type calcium channel subunit alpha"/>
    <property type="match status" value="1"/>
</dbReference>
<dbReference type="Ensembl" id="ENSGWIT00000028447.1">
    <property type="protein sequence ID" value="ENSGWIP00000026050.1"/>
    <property type="gene ID" value="ENSGWIG00000013284.1"/>
</dbReference>
<comment type="catalytic activity">
    <reaction evidence="17">
        <text>Ca(2+)(in) = Ca(2+)(out)</text>
        <dbReference type="Rhea" id="RHEA:29671"/>
        <dbReference type="ChEBI" id="CHEBI:29108"/>
    </reaction>
</comment>
<feature type="transmembrane region" description="Helical" evidence="25">
    <location>
        <begin position="351"/>
        <end position="376"/>
    </location>
</feature>
<evidence type="ECO:0000256" key="24">
    <source>
        <dbReference type="SAM" id="MobiDB-lite"/>
    </source>
</evidence>
<keyword evidence="8" id="KW-0677">Repeat</keyword>
<dbReference type="FunFam" id="1.10.287.70:FF:000018">
    <property type="entry name" value="Voltage-dependent T-type calcium channel subunit alpha"/>
    <property type="match status" value="1"/>
</dbReference>
<evidence type="ECO:0000256" key="12">
    <source>
        <dbReference type="ARBA" id="ARBA00022989"/>
    </source>
</evidence>
<dbReference type="GO" id="GO:0086010">
    <property type="term" value="P:membrane depolarization during action potential"/>
    <property type="evidence" value="ECO:0007669"/>
    <property type="project" value="TreeGrafter"/>
</dbReference>
<comment type="function">
    <text evidence="18">Voltage-sensitive calcium channel that gives rise to T-type calcium currents. T-type calcium channels belong to the 'low-voltage activated (LVA)' group. A particularity of this type of channel is an opening at quite negative potentials, and a voltage-dependent inactivation. T-type channels serve pacemaking functions in both central neurons and cardiac nodal cells and support calcium signaling in secretory cells and vascular smooth muscle. They may also be involved in the modulation of firing patterns of neurons. In the adrenal zona glomerulosa, participates in the signaling pathway leading to aldosterone production in response to either AGT/angiotensin II, or hyperkalemia.</text>
</comment>
<dbReference type="GO" id="GO:0001518">
    <property type="term" value="C:voltage-gated sodium channel complex"/>
    <property type="evidence" value="ECO:0007669"/>
    <property type="project" value="TreeGrafter"/>
</dbReference>
<evidence type="ECO:0000256" key="5">
    <source>
        <dbReference type="ARBA" id="ARBA00022673"/>
    </source>
</evidence>
<feature type="compositionally biased region" description="Basic and acidic residues" evidence="24">
    <location>
        <begin position="1741"/>
        <end position="1750"/>
    </location>
</feature>
<comment type="subcellular location">
    <subcellularLocation>
        <location evidence="1">Cell membrane</location>
        <topology evidence="1">Multi-pass membrane protein</topology>
    </subcellularLocation>
</comment>
<keyword evidence="6 25" id="KW-0812">Transmembrane</keyword>
<dbReference type="InterPro" id="IPR005821">
    <property type="entry name" value="Ion_trans_dom"/>
</dbReference>
<feature type="transmembrane region" description="Helical" evidence="25">
    <location>
        <begin position="1279"/>
        <end position="1300"/>
    </location>
</feature>
<evidence type="ECO:0000256" key="3">
    <source>
        <dbReference type="ARBA" id="ARBA00022475"/>
    </source>
</evidence>
<dbReference type="FunFam" id="1.10.287.70:FF:000014">
    <property type="entry name" value="Voltage-dependent T-type calcium channel subunit alpha"/>
    <property type="match status" value="1"/>
</dbReference>
<feature type="compositionally biased region" description="Low complexity" evidence="24">
    <location>
        <begin position="1702"/>
        <end position="1715"/>
    </location>
</feature>
<feature type="transmembrane region" description="Helical" evidence="25">
    <location>
        <begin position="1248"/>
        <end position="1267"/>
    </location>
</feature>
<evidence type="ECO:0000256" key="1">
    <source>
        <dbReference type="ARBA" id="ARBA00004651"/>
    </source>
</evidence>
<keyword evidence="3" id="KW-1003">Cell membrane</keyword>
<feature type="domain" description="Ion transport" evidence="26">
    <location>
        <begin position="579"/>
        <end position="807"/>
    </location>
</feature>
<evidence type="ECO:0000256" key="15">
    <source>
        <dbReference type="ARBA" id="ARBA00023180"/>
    </source>
</evidence>
<dbReference type="InterPro" id="IPR027359">
    <property type="entry name" value="Volt_channel_dom_sf"/>
</dbReference>
<reference evidence="27" key="1">
    <citation type="submission" date="2020-06" db="EMBL/GenBank/DDBJ databases">
        <authorList>
            <consortium name="Wellcome Sanger Institute Data Sharing"/>
        </authorList>
    </citation>
    <scope>NUCLEOTIDE SEQUENCE [LARGE SCALE GENOMIC DNA]</scope>
</reference>
<feature type="region of interest" description="Disordered" evidence="24">
    <location>
        <begin position="1939"/>
        <end position="1962"/>
    </location>
</feature>